<evidence type="ECO:0000256" key="2">
    <source>
        <dbReference type="SAM" id="Phobius"/>
    </source>
</evidence>
<gene>
    <name evidence="3" type="ORF">RDB_LOCUS188790</name>
</gene>
<proteinExistence type="predicted"/>
<evidence type="ECO:0000313" key="4">
    <source>
        <dbReference type="Proteomes" id="UP000663827"/>
    </source>
</evidence>
<evidence type="ECO:0000313" key="3">
    <source>
        <dbReference type="EMBL" id="CAE7232001.1"/>
    </source>
</evidence>
<keyword evidence="2" id="KW-0812">Transmembrane</keyword>
<feature type="region of interest" description="Disordered" evidence="1">
    <location>
        <begin position="1"/>
        <end position="25"/>
    </location>
</feature>
<reference evidence="3" key="1">
    <citation type="submission" date="2021-01" db="EMBL/GenBank/DDBJ databases">
        <authorList>
            <person name="Kaushik A."/>
        </authorList>
    </citation>
    <scope>NUCLEOTIDE SEQUENCE</scope>
    <source>
        <strain evidence="3">AG5</strain>
    </source>
</reference>
<dbReference type="EMBL" id="CAJNJQ010006578">
    <property type="protein sequence ID" value="CAE7232001.1"/>
    <property type="molecule type" value="Genomic_DNA"/>
</dbReference>
<protein>
    <recommendedName>
        <fullName evidence="5">Transmembrane protein</fullName>
    </recommendedName>
</protein>
<dbReference type="AlphaFoldDB" id="A0A8H3E8P3"/>
<accession>A0A8H3E8P3</accession>
<name>A0A8H3E8P3_9AGAM</name>
<evidence type="ECO:0008006" key="5">
    <source>
        <dbReference type="Google" id="ProtNLM"/>
    </source>
</evidence>
<feature type="transmembrane region" description="Helical" evidence="2">
    <location>
        <begin position="45"/>
        <end position="62"/>
    </location>
</feature>
<sequence>MRSREKRPTMLPQPGSTRLTKGPKGDSRLAIPRIFSRSLLRRRRFYVILGFFILALYYLRIFESSSQPLPGYETFFEEEMKHALDISTTDDSVKYLHFKVTPSARADGAFSRLLLHAHLAHATNRAYVFDPLEPKYKESSSLSRKKVQPLSSMLSLGNDWDAKGGVLQPVSSLGWHYICPPRQRKYLHVSPEDLGKARSDPGALMNKWIKEVLNQDSRCVEIVGEPIPDSALESRMIKGLFDTISSSPVLKQYTFRHNIQAAASNILPIATQPSLTPTVNNTVVLQSYLPPSNLDDPCSDLAARGAPFRAFAHVKGVPTPFETPANRQYYQQRCSPTVGQIIGRLGVARSSMPALRHVYVVDGPLGMSPEQWVDRKRWFEELRFELTTKYSWESVRWAAAGAKAESVAIDMELASRSHAYVGNGFSDFSSNVMLLRAARGLPMGSLRFL</sequence>
<organism evidence="3 4">
    <name type="scientific">Rhizoctonia solani</name>
    <dbReference type="NCBI Taxonomy" id="456999"/>
    <lineage>
        <taxon>Eukaryota</taxon>
        <taxon>Fungi</taxon>
        <taxon>Dikarya</taxon>
        <taxon>Basidiomycota</taxon>
        <taxon>Agaricomycotina</taxon>
        <taxon>Agaricomycetes</taxon>
        <taxon>Cantharellales</taxon>
        <taxon>Ceratobasidiaceae</taxon>
        <taxon>Rhizoctonia</taxon>
    </lineage>
</organism>
<keyword evidence="2" id="KW-0472">Membrane</keyword>
<keyword evidence="2" id="KW-1133">Transmembrane helix</keyword>
<dbReference type="Proteomes" id="UP000663827">
    <property type="component" value="Unassembled WGS sequence"/>
</dbReference>
<dbReference type="Gene3D" id="3.40.50.11350">
    <property type="match status" value="1"/>
</dbReference>
<evidence type="ECO:0000256" key="1">
    <source>
        <dbReference type="SAM" id="MobiDB-lite"/>
    </source>
</evidence>
<comment type="caution">
    <text evidence="3">The sequence shown here is derived from an EMBL/GenBank/DDBJ whole genome shotgun (WGS) entry which is preliminary data.</text>
</comment>